<proteinExistence type="inferred from homology"/>
<feature type="coiled-coil region" evidence="11">
    <location>
        <begin position="1184"/>
        <end position="1218"/>
    </location>
</feature>
<keyword evidence="6" id="KW-0597">Phosphoprotein</keyword>
<evidence type="ECO:0000256" key="8">
    <source>
        <dbReference type="ARBA" id="ARBA00022949"/>
    </source>
</evidence>
<evidence type="ECO:0000256" key="6">
    <source>
        <dbReference type="ARBA" id="ARBA00022553"/>
    </source>
</evidence>
<feature type="coiled-coil region" evidence="11">
    <location>
        <begin position="1258"/>
        <end position="1324"/>
    </location>
</feature>
<dbReference type="Gene3D" id="3.90.1290.10">
    <property type="entry name" value="Plakin repeat"/>
    <property type="match status" value="1"/>
</dbReference>
<dbReference type="FunFam" id="2.30.30.40:FF:000088">
    <property type="entry name" value="Periplakin"/>
    <property type="match status" value="1"/>
</dbReference>
<evidence type="ECO:0000256" key="7">
    <source>
        <dbReference type="ARBA" id="ARBA00022737"/>
    </source>
</evidence>
<evidence type="ECO:0000256" key="9">
    <source>
        <dbReference type="ARBA" id="ARBA00023054"/>
    </source>
</evidence>
<dbReference type="SMART" id="SM00150">
    <property type="entry name" value="SPEC"/>
    <property type="match status" value="2"/>
</dbReference>
<dbReference type="FunFam" id="3.90.1290.10:FF:000002">
    <property type="entry name" value="Plectin a"/>
    <property type="match status" value="1"/>
</dbReference>
<dbReference type="InterPro" id="IPR035915">
    <property type="entry name" value="Plakin_repeat_sf"/>
</dbReference>
<keyword evidence="7" id="KW-0677">Repeat</keyword>
<feature type="coiled-coil region" evidence="11">
    <location>
        <begin position="999"/>
        <end position="1026"/>
    </location>
</feature>
<keyword evidence="5" id="KW-0963">Cytoplasm</keyword>
<comment type="similarity">
    <text evidence="3">Belongs to the plakin or cytolinker family.</text>
</comment>
<dbReference type="SUPFAM" id="SSF46966">
    <property type="entry name" value="Spectrin repeat"/>
    <property type="match status" value="2"/>
</dbReference>
<accession>A0A6J2WRM2</accession>
<keyword evidence="9 11" id="KW-0175">Coiled coil</keyword>
<dbReference type="PANTHER" id="PTHR23169:SF7">
    <property type="entry name" value="ENVOPLAKIN"/>
    <property type="match status" value="1"/>
</dbReference>
<dbReference type="GO" id="GO:0045104">
    <property type="term" value="P:intermediate filament cytoskeleton organization"/>
    <property type="evidence" value="ECO:0007669"/>
    <property type="project" value="InterPro"/>
</dbReference>
<evidence type="ECO:0000313" key="13">
    <source>
        <dbReference type="Proteomes" id="UP000504632"/>
    </source>
</evidence>
<dbReference type="RefSeq" id="XP_030646457.1">
    <property type="nucleotide sequence ID" value="XM_030790597.1"/>
</dbReference>
<dbReference type="InterPro" id="IPR001452">
    <property type="entry name" value="SH3_domain"/>
</dbReference>
<name>A0A6J2WRM2_CHACN</name>
<comment type="subcellular location">
    <subcellularLocation>
        <location evidence="2">Cell junction</location>
        <location evidence="2">Desmosome</location>
    </subcellularLocation>
    <subcellularLocation>
        <location evidence="1">Cytoplasm</location>
    </subcellularLocation>
</comment>
<dbReference type="Proteomes" id="UP000504632">
    <property type="component" value="Chromosome 13"/>
</dbReference>
<dbReference type="Gene3D" id="3.30.160.780">
    <property type="match status" value="1"/>
</dbReference>
<evidence type="ECO:0000256" key="2">
    <source>
        <dbReference type="ARBA" id="ARBA00004568"/>
    </source>
</evidence>
<dbReference type="Gene3D" id="1.20.58.60">
    <property type="match status" value="3"/>
</dbReference>
<dbReference type="GO" id="GO:0045296">
    <property type="term" value="F:cadherin binding"/>
    <property type="evidence" value="ECO:0007669"/>
    <property type="project" value="TreeGrafter"/>
</dbReference>
<dbReference type="InterPro" id="IPR018159">
    <property type="entry name" value="Spectrin/alpha-actinin"/>
</dbReference>
<evidence type="ECO:0000256" key="4">
    <source>
        <dbReference type="ARBA" id="ARBA00022443"/>
    </source>
</evidence>
<evidence type="ECO:0000256" key="11">
    <source>
        <dbReference type="SAM" id="Coils"/>
    </source>
</evidence>
<dbReference type="PANTHER" id="PTHR23169">
    <property type="entry name" value="ENVOPLAKIN"/>
    <property type="match status" value="1"/>
</dbReference>
<feature type="coiled-coil region" evidence="11">
    <location>
        <begin position="17"/>
        <end position="44"/>
    </location>
</feature>
<reference evidence="14" key="1">
    <citation type="submission" date="2025-08" db="UniProtKB">
        <authorList>
            <consortium name="RefSeq"/>
        </authorList>
    </citation>
    <scope>IDENTIFICATION</scope>
</reference>
<dbReference type="InterPro" id="IPR055419">
    <property type="entry name" value="Spectrin_PEPL/EVPL"/>
</dbReference>
<keyword evidence="8" id="KW-0965">Cell junction</keyword>
<feature type="coiled-coil region" evidence="11">
    <location>
        <begin position="666"/>
        <end position="714"/>
    </location>
</feature>
<dbReference type="GO" id="GO:0042060">
    <property type="term" value="P:wound healing"/>
    <property type="evidence" value="ECO:0007669"/>
    <property type="project" value="TreeGrafter"/>
</dbReference>
<dbReference type="Gene3D" id="2.30.30.40">
    <property type="entry name" value="SH3 Domains"/>
    <property type="match status" value="1"/>
</dbReference>
<evidence type="ECO:0000256" key="1">
    <source>
        <dbReference type="ARBA" id="ARBA00004496"/>
    </source>
</evidence>
<keyword evidence="13" id="KW-1185">Reference proteome</keyword>
<dbReference type="CTD" id="793139"/>
<dbReference type="GeneID" id="115826713"/>
<evidence type="ECO:0000313" key="14">
    <source>
        <dbReference type="RefSeq" id="XP_030646457.1"/>
    </source>
</evidence>
<dbReference type="Pfam" id="PF00681">
    <property type="entry name" value="Plectin"/>
    <property type="match status" value="2"/>
</dbReference>
<dbReference type="InterPro" id="IPR041615">
    <property type="entry name" value="Desmoplakin_SH3"/>
</dbReference>
<sequence length="1989" mass="230207">MFKKKEPSPVKISQTKVNELTSLIARMQKNADQVEKNILKAEELLSEDSTKKKKDRPLLHQTESAKNLSEAEGLLKDLFIDVDKAKKLQHPQSNEIEMDVSNLHDRWSKDCTTYRDLYGQLLEVELRPRLEWAQLLRDKQAQVNDEEYGPKLADVEKQIAAHNILHREIEAYGSQLQPSSFTSKDEYSAIQKQYSKLLESSQLRSKSLSSLYDLMQGCSKELAYLKEQQNKILSRDWSDRMVDPPGVRMEYERFKNNGLLQHEGEVNKLQDDAERLLEKNHPATAVIQAHQDALQNEWQCFLNLLICQDTHLDNVEDYKKYLLDAETFSESVKRINSTMDPTVLQRMSSPEILLQLESEERAIERNQQRLADLRELCSTFAPLPLRRTRPSKSTSVIALCDWKTDKHSVTRGEKYTLVSNSGEDWEVKSSTGETKLIPGVCFLIPPPDSDAISRVDGLARDLDELKKRRAALQASVKTPSVEVVKVVKSATVASAPEDPKAATLVTRLDQINAGLLDLEKNMLRRMRTPLDRSNPSNDLSNRLRDHEKSVLTLRDLEAEKATVQREMGPLLSQKPLGPRIYSLSQKLNTATNKIDDISTLAELYKKKATASMYLEKQIKEVDKILRGFESRLAQDTVIPNAPNAIQTHNQELQVMQRDLLSNKSDIQKLNHELETTEQLCRSLQKNFQEYCPDIRQQETEVKHLRNRYTNISNQLQFRSALMQEAASKNQSFQSTVQSLNAFLINMPNNKIKPGDSMTQINSKNNSQKRVVEDIKRKSDDVDLAVSLSRDLQTILNEYEANSEKYRTTLDIVETDAKRPHTSNLCDGVQKRERDIVNLYTEVSAENNQLLNQMGLAKNIVNKNEEIVSQVAVKQQMQMQSQQRDLEEMENLKRELEEEITRRTHAENDLETYSKRMVSLKSRRGVERLEEKEIVQYYRDPKLEADLEVLKKKIQEETQNRTGTRSEIDIINQKIIRLETELTRIEPKLVTKVITEFERDPQLDKEAARIREEMQRLKDEVRVRETETVHMQSEITLLEQKRPTVKQKVMKKEVLKLEKDPEMLKAVMAFKSEISDEGIRIKNLNDDIFYIRSQINTLERIIPTIQPKIVLKEVKKVEQDPQLINESKILRTGLDEEMHANTEILKEVTHLQRRYGEVAKLKPKIEVKEIINEKFRVDPETEAALRRMKKEIQDTTRHYTALENQINTVTVELQSLRSQEPKVELKEVTQEVIKEEKSPEIIREMKRLNEQASTLRVTYDSTLDQLNLLRKKRDELKAEKSKVEMQLVTKEVIKYENDPLLEKEADRLRRDVRQEIQNRRNVEEVVFDLQNQYILLERKKPEEKVVVQEVLRLEKDPKQIVEHERLSKRLDEEINSRRQLDLEVQQLRALVLEKKKNLEQMNDHQKKILVETELRKIKIRIHELESIPPPIEEKIVIEEVLKVERDPKLEKLTEGLRTDLETESTSTSRLEKDIQNLKTRIDILQKEKSLEKTVYKEVIRVEKDQAVEAERARLRDDVTHERNARRDQEDEIQRLNSKLTRLLALKTTITEEEASLILNRDALKKEKDSLLGELETLEGDRHSITIKFQQQSKLMSERNQMNRQRNIKLESEIQRLENNILDEKDKIHQREITIMELQSSVKKEDHSETHTRETNLSTKITILDPETGKDMSPYDAYLEGLIDRNQYIHLQELECNWEEITTTGPDGETSVLQDCKSGKQYSIVNALKEGRLTEYDLKRYKEGKLPISEFALLVAGEKKPKPFIGSLNSTVSVSGDEHFPISGILDTTTDSRMSVRSAMTRKLIDKEMALYLLEAQAATGGIVDIGQKDRFSVHKAADRGLIDSSQLHKLLNAQKAFTGVQDPVSNERFSIGEAAQKGYIPKENAMRYMEAQMLTGGLVDPNRAGRIRITEALECKMIDDAMAADLRENFKYAKYLTDPVTKKKISYKEAMDQSKRDHHTGLLLFPVASTDSTDAPSYSSYKFRSSHTQI</sequence>
<evidence type="ECO:0000256" key="5">
    <source>
        <dbReference type="ARBA" id="ARBA00022490"/>
    </source>
</evidence>
<gene>
    <name evidence="14" type="primary">evplb</name>
</gene>
<dbReference type="OrthoDB" id="9945740at2759"/>
<dbReference type="Pfam" id="PF26346">
    <property type="entry name" value="Plectin_PPL"/>
    <property type="match status" value="3"/>
</dbReference>
<dbReference type="CDD" id="cd00176">
    <property type="entry name" value="SPEC"/>
    <property type="match status" value="1"/>
</dbReference>
<dbReference type="PROSITE" id="PS50002">
    <property type="entry name" value="SH3"/>
    <property type="match status" value="1"/>
</dbReference>
<dbReference type="Pfam" id="PF23160">
    <property type="entry name" value="Spectrin_1st_PEPL"/>
    <property type="match status" value="1"/>
</dbReference>
<dbReference type="SUPFAM" id="SSF75399">
    <property type="entry name" value="Plakin repeat"/>
    <property type="match status" value="2"/>
</dbReference>
<evidence type="ECO:0000256" key="10">
    <source>
        <dbReference type="PROSITE-ProRule" id="PRU00192"/>
    </source>
</evidence>
<dbReference type="InterPro" id="IPR058847">
    <property type="entry name" value="Plectin_PPL"/>
</dbReference>
<dbReference type="SMART" id="SM00250">
    <property type="entry name" value="PLEC"/>
    <property type="match status" value="6"/>
</dbReference>
<dbReference type="GO" id="GO:0005737">
    <property type="term" value="C:cytoplasm"/>
    <property type="evidence" value="ECO:0007669"/>
    <property type="project" value="UniProtKB-SubCell"/>
</dbReference>
<dbReference type="Pfam" id="PF17902">
    <property type="entry name" value="SH3_10"/>
    <property type="match status" value="1"/>
</dbReference>
<feature type="coiled-coil region" evidence="11">
    <location>
        <begin position="1510"/>
        <end position="1632"/>
    </location>
</feature>
<evidence type="ECO:0000259" key="12">
    <source>
        <dbReference type="PROSITE" id="PS50002"/>
    </source>
</evidence>
<dbReference type="GO" id="GO:0016020">
    <property type="term" value="C:membrane"/>
    <property type="evidence" value="ECO:0007669"/>
    <property type="project" value="TreeGrafter"/>
</dbReference>
<protein>
    <submittedName>
        <fullName evidence="14">Envoplakin</fullName>
    </submittedName>
</protein>
<dbReference type="InterPro" id="IPR043197">
    <property type="entry name" value="Plakin"/>
</dbReference>
<feature type="coiled-coil region" evidence="11">
    <location>
        <begin position="1362"/>
        <end position="1403"/>
    </location>
</feature>
<organism evidence="13 14">
    <name type="scientific">Chanos chanos</name>
    <name type="common">Milkfish</name>
    <name type="synonym">Mugil chanos</name>
    <dbReference type="NCBI Taxonomy" id="29144"/>
    <lineage>
        <taxon>Eukaryota</taxon>
        <taxon>Metazoa</taxon>
        <taxon>Chordata</taxon>
        <taxon>Craniata</taxon>
        <taxon>Vertebrata</taxon>
        <taxon>Euteleostomi</taxon>
        <taxon>Actinopterygii</taxon>
        <taxon>Neopterygii</taxon>
        <taxon>Teleostei</taxon>
        <taxon>Ostariophysi</taxon>
        <taxon>Gonorynchiformes</taxon>
        <taxon>Chanidae</taxon>
        <taxon>Chanos</taxon>
    </lineage>
</organism>
<dbReference type="GO" id="GO:0005882">
    <property type="term" value="C:intermediate filament"/>
    <property type="evidence" value="ECO:0007669"/>
    <property type="project" value="TreeGrafter"/>
</dbReference>
<feature type="domain" description="SH3" evidence="12">
    <location>
        <begin position="391"/>
        <end position="447"/>
    </location>
</feature>
<feature type="coiled-coil region" evidence="11">
    <location>
        <begin position="871"/>
        <end position="922"/>
    </location>
</feature>
<keyword evidence="4 10" id="KW-0728">SH3 domain</keyword>
<dbReference type="InterPro" id="IPR001101">
    <property type="entry name" value="Plectin_repeat"/>
</dbReference>
<dbReference type="GO" id="GO:0030057">
    <property type="term" value="C:desmosome"/>
    <property type="evidence" value="ECO:0007669"/>
    <property type="project" value="UniProtKB-SubCell"/>
</dbReference>
<dbReference type="FunFam" id="3.30.160.780:FF:000001">
    <property type="entry name" value="Plectin a"/>
    <property type="match status" value="1"/>
</dbReference>
<dbReference type="InParanoid" id="A0A6J2WRM2"/>
<dbReference type="GO" id="GO:0005198">
    <property type="term" value="F:structural molecule activity"/>
    <property type="evidence" value="ECO:0007669"/>
    <property type="project" value="TreeGrafter"/>
</dbReference>
<evidence type="ECO:0000256" key="3">
    <source>
        <dbReference type="ARBA" id="ARBA00009109"/>
    </source>
</evidence>